<sequence length="176" mass="20686">MKTLLTHRLSQSEIKQLCALTQGEHNDNLKEELYQFTLDANRRVAINALWTFTHFDADDNVWLFAKHDQLIDRCLNEKDATKLRLMLNLLLSQPYTEEDIRTDFIDFCLARITDARAPYAIRAQCIKLAYEQMRHWPELLDELRQTLDLISCEPLSPGLRSAWKQVMKKILSCNVY</sequence>
<organism evidence="1 2">
    <name type="scientific">Leyella stercorea</name>
    <dbReference type="NCBI Taxonomy" id="363265"/>
    <lineage>
        <taxon>Bacteria</taxon>
        <taxon>Pseudomonadati</taxon>
        <taxon>Bacteroidota</taxon>
        <taxon>Bacteroidia</taxon>
        <taxon>Bacteroidales</taxon>
        <taxon>Prevotellaceae</taxon>
        <taxon>Leyella</taxon>
    </lineage>
</organism>
<evidence type="ECO:0008006" key="3">
    <source>
        <dbReference type="Google" id="ProtNLM"/>
    </source>
</evidence>
<gene>
    <name evidence="1" type="ORF">DW060_10840</name>
</gene>
<dbReference type="Proteomes" id="UP000286598">
    <property type="component" value="Unassembled WGS sequence"/>
</dbReference>
<keyword evidence="2" id="KW-1185">Reference proteome</keyword>
<proteinExistence type="predicted"/>
<evidence type="ECO:0000313" key="1">
    <source>
        <dbReference type="EMBL" id="RHK48339.1"/>
    </source>
</evidence>
<dbReference type="OrthoDB" id="979487at2"/>
<accession>A0A3R6IR26</accession>
<dbReference type="AlphaFoldDB" id="A0A3R6IR26"/>
<reference evidence="1 2" key="1">
    <citation type="submission" date="2018-08" db="EMBL/GenBank/DDBJ databases">
        <title>A genome reference for cultivated species of the human gut microbiota.</title>
        <authorList>
            <person name="Zou Y."/>
            <person name="Xue W."/>
            <person name="Luo G."/>
        </authorList>
    </citation>
    <scope>NUCLEOTIDE SEQUENCE [LARGE SCALE GENOMIC DNA]</scope>
    <source>
        <strain evidence="1 2">AF42-9</strain>
    </source>
</reference>
<protein>
    <recommendedName>
        <fullName evidence="3">HEAT repeat domain-containing protein</fullName>
    </recommendedName>
</protein>
<evidence type="ECO:0000313" key="2">
    <source>
        <dbReference type="Proteomes" id="UP000286598"/>
    </source>
</evidence>
<name>A0A3R6IR26_9BACT</name>
<dbReference type="EMBL" id="QRNO01000066">
    <property type="protein sequence ID" value="RHK48339.1"/>
    <property type="molecule type" value="Genomic_DNA"/>
</dbReference>
<comment type="caution">
    <text evidence="1">The sequence shown here is derived from an EMBL/GenBank/DDBJ whole genome shotgun (WGS) entry which is preliminary data.</text>
</comment>